<dbReference type="Gene3D" id="3.90.1720.10">
    <property type="entry name" value="endopeptidase domain like (from Nostoc punctiforme)"/>
    <property type="match status" value="1"/>
</dbReference>
<evidence type="ECO:0000256" key="1">
    <source>
        <dbReference type="SAM" id="SignalP"/>
    </source>
</evidence>
<name>A0ABN3VF29_9PSEU</name>
<evidence type="ECO:0000313" key="4">
    <source>
        <dbReference type="Proteomes" id="UP001500979"/>
    </source>
</evidence>
<dbReference type="Pfam" id="PF05257">
    <property type="entry name" value="CHAP"/>
    <property type="match status" value="1"/>
</dbReference>
<dbReference type="RefSeq" id="WP_344680817.1">
    <property type="nucleotide sequence ID" value="NZ_BAAAUX010000014.1"/>
</dbReference>
<dbReference type="SUPFAM" id="SSF54001">
    <property type="entry name" value="Cysteine proteinases"/>
    <property type="match status" value="1"/>
</dbReference>
<comment type="caution">
    <text evidence="3">The sequence shown here is derived from an EMBL/GenBank/DDBJ whole genome shotgun (WGS) entry which is preliminary data.</text>
</comment>
<evidence type="ECO:0000259" key="2">
    <source>
        <dbReference type="PROSITE" id="PS50911"/>
    </source>
</evidence>
<gene>
    <name evidence="3" type="ORF">GCM10010470_34330</name>
</gene>
<organism evidence="3 4">
    <name type="scientific">Saccharopolyspora taberi</name>
    <dbReference type="NCBI Taxonomy" id="60895"/>
    <lineage>
        <taxon>Bacteria</taxon>
        <taxon>Bacillati</taxon>
        <taxon>Actinomycetota</taxon>
        <taxon>Actinomycetes</taxon>
        <taxon>Pseudonocardiales</taxon>
        <taxon>Pseudonocardiaceae</taxon>
        <taxon>Saccharopolyspora</taxon>
    </lineage>
</organism>
<dbReference type="EMBL" id="BAAAUX010000014">
    <property type="protein sequence ID" value="GAA2796324.1"/>
    <property type="molecule type" value="Genomic_DNA"/>
</dbReference>
<feature type="domain" description="Peptidase C51" evidence="2">
    <location>
        <begin position="72"/>
        <end position="212"/>
    </location>
</feature>
<dbReference type="InterPro" id="IPR007921">
    <property type="entry name" value="CHAP_dom"/>
</dbReference>
<keyword evidence="4" id="KW-1185">Reference proteome</keyword>
<feature type="signal peptide" evidence="1">
    <location>
        <begin position="1"/>
        <end position="26"/>
    </location>
</feature>
<dbReference type="InterPro" id="IPR038765">
    <property type="entry name" value="Papain-like_cys_pep_sf"/>
</dbReference>
<accession>A0ABN3VF29</accession>
<protein>
    <recommendedName>
        <fullName evidence="2">Peptidase C51 domain-containing protein</fullName>
    </recommendedName>
</protein>
<dbReference type="PROSITE" id="PS50911">
    <property type="entry name" value="CHAP"/>
    <property type="match status" value="1"/>
</dbReference>
<proteinExistence type="predicted"/>
<sequence length="215" mass="22566">MNPRTAVIAAAITTVAFLGASGTASAVPPVEPGLAATSQVADEYPELTAAAMAELAAGTDVAAAGRKDIVRIATKEIGYTERANNCNKYSRDCAAWCGMFARWVWQKAGVSKLPPAGYGKAWVATYWAKWGKDKDLLKRRPAGTRGGNPQAGDAIVYGVPGSLDGHVGIVVKVHSDGKLTTIDGNLSDKVVKRTIDPKTKTTNGGAVYGYVRPVF</sequence>
<feature type="chain" id="PRO_5046419111" description="Peptidase C51 domain-containing protein" evidence="1">
    <location>
        <begin position="27"/>
        <end position="215"/>
    </location>
</feature>
<keyword evidence="1" id="KW-0732">Signal</keyword>
<dbReference type="Proteomes" id="UP001500979">
    <property type="component" value="Unassembled WGS sequence"/>
</dbReference>
<evidence type="ECO:0000313" key="3">
    <source>
        <dbReference type="EMBL" id="GAA2796324.1"/>
    </source>
</evidence>
<reference evidence="3 4" key="1">
    <citation type="journal article" date="2019" name="Int. J. Syst. Evol. Microbiol.">
        <title>The Global Catalogue of Microorganisms (GCM) 10K type strain sequencing project: providing services to taxonomists for standard genome sequencing and annotation.</title>
        <authorList>
            <consortium name="The Broad Institute Genomics Platform"/>
            <consortium name="The Broad Institute Genome Sequencing Center for Infectious Disease"/>
            <person name="Wu L."/>
            <person name="Ma J."/>
        </authorList>
    </citation>
    <scope>NUCLEOTIDE SEQUENCE [LARGE SCALE GENOMIC DNA]</scope>
    <source>
        <strain evidence="3 4">JCM 9383</strain>
    </source>
</reference>